<feature type="domain" description="AAA+ ATPase" evidence="4">
    <location>
        <begin position="416"/>
        <end position="549"/>
    </location>
</feature>
<dbReference type="InterPro" id="IPR003593">
    <property type="entry name" value="AAA+_ATPase"/>
</dbReference>
<dbReference type="Gene3D" id="3.40.50.300">
    <property type="entry name" value="P-loop containing nucleotide triphosphate hydrolases"/>
    <property type="match status" value="2"/>
</dbReference>
<dbReference type="GO" id="GO:0006270">
    <property type="term" value="P:DNA replication initiation"/>
    <property type="evidence" value="ECO:0007669"/>
    <property type="project" value="TreeGrafter"/>
</dbReference>
<proteinExistence type="inferred from homology"/>
<keyword evidence="1" id="KW-0067">ATP-binding</keyword>
<dbReference type="Proteomes" id="UP000315525">
    <property type="component" value="Unassembled WGS sequence"/>
</dbReference>
<evidence type="ECO:0000313" key="6">
    <source>
        <dbReference type="Proteomes" id="UP000315525"/>
    </source>
</evidence>
<keyword evidence="1" id="KW-0547">Nucleotide-binding</keyword>
<reference evidence="5 6" key="1">
    <citation type="submission" date="2019-03" db="EMBL/GenBank/DDBJ databases">
        <title>Metabolic potential of uncultured bacteria and archaea associated with petroleum seepage in deep-sea sediments.</title>
        <authorList>
            <person name="Dong X."/>
            <person name="Hubert C."/>
        </authorList>
    </citation>
    <scope>NUCLEOTIDE SEQUENCE [LARGE SCALE GENOMIC DNA]</scope>
    <source>
        <strain evidence="5">E44_bin18</strain>
    </source>
</reference>
<gene>
    <name evidence="5" type="ORF">E3J62_04860</name>
</gene>
<feature type="compositionally biased region" description="Basic and acidic residues" evidence="3">
    <location>
        <begin position="850"/>
        <end position="868"/>
    </location>
</feature>
<feature type="compositionally biased region" description="Acidic residues" evidence="3">
    <location>
        <begin position="769"/>
        <end position="780"/>
    </location>
</feature>
<dbReference type="InterPro" id="IPR027417">
    <property type="entry name" value="P-loop_NTPase"/>
</dbReference>
<feature type="compositionally biased region" description="Acidic residues" evidence="3">
    <location>
        <begin position="869"/>
        <end position="878"/>
    </location>
</feature>
<dbReference type="AlphaFoldDB" id="A0A523UUE5"/>
<feature type="compositionally biased region" description="Acidic residues" evidence="3">
    <location>
        <begin position="683"/>
        <end position="692"/>
    </location>
</feature>
<dbReference type="EMBL" id="SOJN01000063">
    <property type="protein sequence ID" value="TET46177.1"/>
    <property type="molecule type" value="Genomic_DNA"/>
</dbReference>
<dbReference type="InterPro" id="IPR020591">
    <property type="entry name" value="Chromosome_initiator_DnaA-like"/>
</dbReference>
<name>A0A523UUE5_UNCT6</name>
<evidence type="ECO:0000256" key="1">
    <source>
        <dbReference type="RuleBase" id="RU000577"/>
    </source>
</evidence>
<dbReference type="PRINTS" id="PR00051">
    <property type="entry name" value="DNAA"/>
</dbReference>
<dbReference type="GO" id="GO:0005524">
    <property type="term" value="F:ATP binding"/>
    <property type="evidence" value="ECO:0007669"/>
    <property type="project" value="UniProtKB-KW"/>
</dbReference>
<feature type="region of interest" description="Disordered" evidence="3">
    <location>
        <begin position="623"/>
        <end position="737"/>
    </location>
</feature>
<dbReference type="Gene3D" id="1.10.8.60">
    <property type="match status" value="1"/>
</dbReference>
<dbReference type="PANTHER" id="PTHR30050:SF2">
    <property type="entry name" value="CHROMOSOMAL REPLICATION INITIATOR PROTEIN DNAA"/>
    <property type="match status" value="1"/>
</dbReference>
<comment type="similarity">
    <text evidence="2">Belongs to the DnaA family.</text>
</comment>
<dbReference type="GO" id="GO:0003688">
    <property type="term" value="F:DNA replication origin binding"/>
    <property type="evidence" value="ECO:0007669"/>
    <property type="project" value="TreeGrafter"/>
</dbReference>
<evidence type="ECO:0000313" key="5">
    <source>
        <dbReference type="EMBL" id="TET46177.1"/>
    </source>
</evidence>
<feature type="region of interest" description="Disordered" evidence="3">
    <location>
        <begin position="749"/>
        <end position="885"/>
    </location>
</feature>
<organism evidence="5 6">
    <name type="scientific">candidate division TA06 bacterium</name>
    <dbReference type="NCBI Taxonomy" id="2250710"/>
    <lineage>
        <taxon>Bacteria</taxon>
        <taxon>Bacteria division TA06</taxon>
    </lineage>
</organism>
<protein>
    <recommendedName>
        <fullName evidence="1">Chromosomal replication initiator protein DnaA</fullName>
    </recommendedName>
</protein>
<feature type="compositionally biased region" description="Basic and acidic residues" evidence="3">
    <location>
        <begin position="791"/>
        <end position="800"/>
    </location>
</feature>
<dbReference type="PANTHER" id="PTHR30050">
    <property type="entry name" value="CHROMOSOMAL REPLICATION INITIATOR PROTEIN DNAA"/>
    <property type="match status" value="1"/>
</dbReference>
<feature type="compositionally biased region" description="Basic and acidic residues" evidence="3">
    <location>
        <begin position="698"/>
        <end position="707"/>
    </location>
</feature>
<comment type="function">
    <text evidence="1">Plays an essential role in the initiation and regulation of chromosomal replication. ATP-DnaA binds to the origin of replication (oriC) to initiate formation of the DNA replication initiation complex once per cell cycle. Binds the DnaA box (a 9 base pair repeat at the origin) and separates the double-stranded (ds)DNA. Forms a right-handed helical filament on oriC DNA; dsDNA binds to the exterior of the filament while single-stranded (ss)DNA is stabiized in the filament's interior. The ATP-DnaA-oriC complex binds and stabilizes one strand of the AT-rich DNA unwinding element (DUE), permitting loading of DNA polymerase. After initiation quickly degrades to an ADP-DnaA complex that is not apt for DNA replication. Binds acidic phospholipids.</text>
</comment>
<accession>A0A523UUE5</accession>
<dbReference type="SMART" id="SM00382">
    <property type="entry name" value="AAA"/>
    <property type="match status" value="2"/>
</dbReference>
<dbReference type="GO" id="GO:0005886">
    <property type="term" value="C:plasma membrane"/>
    <property type="evidence" value="ECO:0007669"/>
    <property type="project" value="TreeGrafter"/>
</dbReference>
<dbReference type="Pfam" id="PF00308">
    <property type="entry name" value="Bac_DnaA"/>
    <property type="match status" value="2"/>
</dbReference>
<dbReference type="SUPFAM" id="SSF52540">
    <property type="entry name" value="P-loop containing nucleoside triphosphate hydrolases"/>
    <property type="match status" value="2"/>
</dbReference>
<keyword evidence="1" id="KW-0235">DNA replication</keyword>
<feature type="compositionally biased region" description="Basic and acidic residues" evidence="3">
    <location>
        <begin position="670"/>
        <end position="681"/>
    </location>
</feature>
<feature type="compositionally biased region" description="Basic and acidic residues" evidence="3">
    <location>
        <begin position="642"/>
        <end position="655"/>
    </location>
</feature>
<keyword evidence="1" id="KW-0238">DNA-binding</keyword>
<dbReference type="InterPro" id="IPR013317">
    <property type="entry name" value="DnaA_dom"/>
</dbReference>
<evidence type="ECO:0000259" key="4">
    <source>
        <dbReference type="SMART" id="SM00382"/>
    </source>
</evidence>
<evidence type="ECO:0000256" key="2">
    <source>
        <dbReference type="RuleBase" id="RU004227"/>
    </source>
</evidence>
<feature type="domain" description="AAA+ ATPase" evidence="4">
    <location>
        <begin position="42"/>
        <end position="164"/>
    </location>
</feature>
<feature type="compositionally biased region" description="Acidic residues" evidence="3">
    <location>
        <begin position="834"/>
        <end position="846"/>
    </location>
</feature>
<comment type="caution">
    <text evidence="5">The sequence shown here is derived from an EMBL/GenBank/DDBJ whole genome shotgun (WGS) entry which is preliminary data.</text>
</comment>
<evidence type="ECO:0000256" key="3">
    <source>
        <dbReference type="SAM" id="MobiDB-lite"/>
    </source>
</evidence>
<sequence length="885" mass="98711">MEDFSEQAQSGSDLTFQNFVAGECNSAALAATREVSESPGIKYNPLYIYCGVGQGKSHLLQALGWDFKRRNPNSAVLLVNGEEFSEEFGQAADKQAFRERYSQPALLLIDDFHLLSETARTEILRIFETLQSRKKQLVLTSLRNPQRMTMDERLKSRIEGGLVCKILPPDLNTRIGILKLRAKKAGVSISQNVLEEIAGRVILNVRKLEGAINRLAVLSKAKGEEISVEFVESALRDMIPEFPSEGAAAYKEPVEGGQEEFGDFVLEVAKTMSVIRQEPSEEARMREAYAEKLYVWEMKGFNVGRLKAAMDKKMDVVAREFITFTSNVQRLIELQNRYGALNAKRFPDEQAEIEELLFNPDALEEVTRRINWLESRVSATSLDLIEDYTFERFSVDSPNQEAHKLCRSVAESPWTCPDVIFLWGGQGTGKSHLISAVARELYTKRSNINVFLLHGEIFVDDLKMERGRHTRGKLRARCLEADLLLADDVQAIFENQISANEFMAILEQRVEQKKKMILVSDLPPEKTYIDPGFMRLMSKGVVHEIGAPTEKLKQAIAWDYLLRKEVKVSQGEIEEVCAGVKDNLWELMDRLDQVVGGRRGETALVEGTPVVEDRSAYRPVVEKAKVKPPVEEAEEVAAPPLEEQKLDQVLEERPAETIPVEGTPTTIDRSAYEPEPEKAEPEPSAEEAEETPGPDLLVEEKLSEIHPGEGAPAEEAEVKPFVEEAEGAPAPSLAEPGLDLVVKEKFSKIHVDEGTPAEEDTSAPRPAAEEVEPSVDEAEEVAAPPAEEPDLEKVLEERFGETVAPEGAPVEEDRSAYETVPGMAEEVVAPPLMEGEEREPEAEPVAEAEVPPKEVKEGHPSEHGRAEEMMDAEWDVDEERLIEGP</sequence>